<organism evidence="2 3">
    <name type="scientific">Nephila pilipes</name>
    <name type="common">Giant wood spider</name>
    <name type="synonym">Nephila maculata</name>
    <dbReference type="NCBI Taxonomy" id="299642"/>
    <lineage>
        <taxon>Eukaryota</taxon>
        <taxon>Metazoa</taxon>
        <taxon>Ecdysozoa</taxon>
        <taxon>Arthropoda</taxon>
        <taxon>Chelicerata</taxon>
        <taxon>Arachnida</taxon>
        <taxon>Araneae</taxon>
        <taxon>Araneomorphae</taxon>
        <taxon>Entelegynae</taxon>
        <taxon>Araneoidea</taxon>
        <taxon>Nephilidae</taxon>
        <taxon>Nephila</taxon>
    </lineage>
</organism>
<dbReference type="AlphaFoldDB" id="A0A8X6QUI1"/>
<feature type="region of interest" description="Disordered" evidence="1">
    <location>
        <begin position="65"/>
        <end position="85"/>
    </location>
</feature>
<reference evidence="2" key="1">
    <citation type="submission" date="2020-08" db="EMBL/GenBank/DDBJ databases">
        <title>Multicomponent nature underlies the extraordinary mechanical properties of spider dragline silk.</title>
        <authorList>
            <person name="Kono N."/>
            <person name="Nakamura H."/>
            <person name="Mori M."/>
            <person name="Yoshida Y."/>
            <person name="Ohtoshi R."/>
            <person name="Malay A.D."/>
            <person name="Moran D.A.P."/>
            <person name="Tomita M."/>
            <person name="Numata K."/>
            <person name="Arakawa K."/>
        </authorList>
    </citation>
    <scope>NUCLEOTIDE SEQUENCE</scope>
</reference>
<sequence length="119" mass="13634">MNVCSVCDWLKFGALLRSSLRSKTQMGWVENGDMRLMLLAGKKIYYDQFCAKLKLFFEPQRGSGNAIGVQRPKRNSRSIHHLRTRSSTSDIDFRLQRPPRSGVFRLARVVMQVSAAKTK</sequence>
<keyword evidence="3" id="KW-1185">Reference proteome</keyword>
<accession>A0A8X6QUI1</accession>
<dbReference type="EMBL" id="BMAW01082967">
    <property type="protein sequence ID" value="GFU31564.1"/>
    <property type="molecule type" value="Genomic_DNA"/>
</dbReference>
<evidence type="ECO:0000256" key="1">
    <source>
        <dbReference type="SAM" id="MobiDB-lite"/>
    </source>
</evidence>
<gene>
    <name evidence="2" type="ORF">NPIL_409241</name>
</gene>
<name>A0A8X6QUI1_NEPPI</name>
<evidence type="ECO:0000313" key="3">
    <source>
        <dbReference type="Proteomes" id="UP000887013"/>
    </source>
</evidence>
<comment type="caution">
    <text evidence="2">The sequence shown here is derived from an EMBL/GenBank/DDBJ whole genome shotgun (WGS) entry which is preliminary data.</text>
</comment>
<evidence type="ECO:0000313" key="2">
    <source>
        <dbReference type="EMBL" id="GFU31564.1"/>
    </source>
</evidence>
<dbReference type="OrthoDB" id="10603068at2759"/>
<proteinExistence type="predicted"/>
<protein>
    <submittedName>
        <fullName evidence="2">Uncharacterized protein</fullName>
    </submittedName>
</protein>
<dbReference type="Proteomes" id="UP000887013">
    <property type="component" value="Unassembled WGS sequence"/>
</dbReference>
<feature type="compositionally biased region" description="Basic residues" evidence="1">
    <location>
        <begin position="71"/>
        <end position="84"/>
    </location>
</feature>